<dbReference type="EMBL" id="JBFDAA010000005">
    <property type="protein sequence ID" value="KAL1132186.1"/>
    <property type="molecule type" value="Genomic_DNA"/>
</dbReference>
<protein>
    <submittedName>
        <fullName evidence="1">Uncharacterized protein</fullName>
    </submittedName>
</protein>
<comment type="caution">
    <text evidence="1">The sequence shown here is derived from an EMBL/GenBank/DDBJ whole genome shotgun (WGS) entry which is preliminary data.</text>
</comment>
<organism evidence="1 2">
    <name type="scientific">Ranatra chinensis</name>
    <dbReference type="NCBI Taxonomy" id="642074"/>
    <lineage>
        <taxon>Eukaryota</taxon>
        <taxon>Metazoa</taxon>
        <taxon>Ecdysozoa</taxon>
        <taxon>Arthropoda</taxon>
        <taxon>Hexapoda</taxon>
        <taxon>Insecta</taxon>
        <taxon>Pterygota</taxon>
        <taxon>Neoptera</taxon>
        <taxon>Paraneoptera</taxon>
        <taxon>Hemiptera</taxon>
        <taxon>Heteroptera</taxon>
        <taxon>Panheteroptera</taxon>
        <taxon>Nepomorpha</taxon>
        <taxon>Nepidae</taxon>
        <taxon>Ranatrinae</taxon>
        <taxon>Ranatra</taxon>
    </lineage>
</organism>
<name>A0ABD0YM44_9HEMI</name>
<evidence type="ECO:0000313" key="2">
    <source>
        <dbReference type="Proteomes" id="UP001558652"/>
    </source>
</evidence>
<dbReference type="AlphaFoldDB" id="A0ABD0YM44"/>
<evidence type="ECO:0000313" key="1">
    <source>
        <dbReference type="EMBL" id="KAL1132186.1"/>
    </source>
</evidence>
<keyword evidence="2" id="KW-1185">Reference proteome</keyword>
<gene>
    <name evidence="1" type="ORF">AAG570_010143</name>
</gene>
<sequence>MTVDRAFAYVAGSQKGWTVEVCQRDVKKLDDLPEKSVCSGWVPTGGVEGQRCGRGRGRPPARKQCPYWYWGKYPRWGTLDSGNVEVGVKSEFRPTTERQDTHEFCTGRMCGLAIPFRSFLDCGLVEALTNEHIVLMQIPRGTQHESGEKLSTSRNELQNSPIVEFFGTWELVCGGLETNPNNSVAVQKFSSCEPRRGGLNFDYLP</sequence>
<reference evidence="1 2" key="1">
    <citation type="submission" date="2024-07" db="EMBL/GenBank/DDBJ databases">
        <title>Chromosome-level genome assembly of the water stick insect Ranatra chinensis (Heteroptera: Nepidae).</title>
        <authorList>
            <person name="Liu X."/>
        </authorList>
    </citation>
    <scope>NUCLEOTIDE SEQUENCE [LARGE SCALE GENOMIC DNA]</scope>
    <source>
        <strain evidence="1">Cailab_2021Rc</strain>
        <tissue evidence="1">Muscle</tissue>
    </source>
</reference>
<dbReference type="Proteomes" id="UP001558652">
    <property type="component" value="Unassembled WGS sequence"/>
</dbReference>
<proteinExistence type="predicted"/>
<accession>A0ABD0YM44</accession>